<keyword evidence="4 6" id="KW-0949">S-adenosyl-L-methionine</keyword>
<reference evidence="10" key="2">
    <citation type="submission" date="2025-04" db="UniProtKB">
        <authorList>
            <consortium name="RefSeq"/>
        </authorList>
    </citation>
    <scope>IDENTIFICATION</scope>
    <source>
        <tissue evidence="10">Whole body</tissue>
    </source>
</reference>
<evidence type="ECO:0000313" key="9">
    <source>
        <dbReference type="Proteomes" id="UP000694846"/>
    </source>
</evidence>
<evidence type="ECO:0000256" key="3">
    <source>
        <dbReference type="ARBA" id="ARBA00022679"/>
    </source>
</evidence>
<gene>
    <name evidence="8" type="primary">PRMT6</name>
    <name evidence="10" type="synonym">LOC112683112</name>
    <name evidence="8" type="ORF">g.42607</name>
</gene>
<dbReference type="GO" id="GO:0042054">
    <property type="term" value="F:histone methyltransferase activity"/>
    <property type="evidence" value="ECO:0007669"/>
    <property type="project" value="TreeGrafter"/>
</dbReference>
<evidence type="ECO:0000313" key="8">
    <source>
        <dbReference type="EMBL" id="MBY80779.1"/>
    </source>
</evidence>
<sequence length="358" mass="40460">MSGMDSYFSSYEDLEVHKLMIQDSARTETYKNAILSNQAVFEGKTVLDVGAGSGVLSIFCAQAGASRVFAVEASRTADLARQLVAENHFSDIIEVIYSKVEDVTLPHKVDIIVSEWMGFYMLHESMLDSVLIARDKFLKPEGLMFPSHCTLYASPCMLPDFYSEWDNVCGIKMRSFAQALRNLYLNKPKIMSIQLENILSQNVSPIIELDLQHCQIQHLDEIIAQRYLTIVDKSGIYQGVCFWFDVQFPNPDNTLSTAPGAPQTHWKQTIIVLPTQIEVEEGEAIMFNVQFKRNSPNSRHYSINLEMLDATQEPHPNPCDCNQTKCKIIKTFLSVTQNISDDDDEQSIAYSTNSIDDN</sequence>
<evidence type="ECO:0000256" key="2">
    <source>
        <dbReference type="ARBA" id="ARBA00022603"/>
    </source>
</evidence>
<dbReference type="OrthoDB" id="7848332at2759"/>
<evidence type="ECO:0000313" key="10">
    <source>
        <dbReference type="RefSeq" id="XP_025409782.1"/>
    </source>
</evidence>
<dbReference type="PANTHER" id="PTHR11006">
    <property type="entry name" value="PROTEIN ARGININE N-METHYLTRANSFERASE"/>
    <property type="match status" value="1"/>
</dbReference>
<dbReference type="CDD" id="cd02440">
    <property type="entry name" value="AdoMet_MTases"/>
    <property type="match status" value="1"/>
</dbReference>
<dbReference type="RefSeq" id="XP_025409782.1">
    <property type="nucleotide sequence ID" value="XM_025553997.1"/>
</dbReference>
<dbReference type="SUPFAM" id="SSF53335">
    <property type="entry name" value="S-adenosyl-L-methionine-dependent methyltransferases"/>
    <property type="match status" value="1"/>
</dbReference>
<comment type="catalytic activity">
    <reaction evidence="5">
        <text>L-arginyl-[protein] + S-adenosyl-L-methionine = N(omega)-methyl-L-arginyl-[protein] + S-adenosyl-L-homocysteine + H(+)</text>
        <dbReference type="Rhea" id="RHEA:48100"/>
        <dbReference type="Rhea" id="RHEA-COMP:10532"/>
        <dbReference type="Rhea" id="RHEA-COMP:11990"/>
        <dbReference type="ChEBI" id="CHEBI:15378"/>
        <dbReference type="ChEBI" id="CHEBI:29965"/>
        <dbReference type="ChEBI" id="CHEBI:57856"/>
        <dbReference type="ChEBI" id="CHEBI:59789"/>
        <dbReference type="ChEBI" id="CHEBI:65280"/>
    </reaction>
    <physiologicalReaction direction="left-to-right" evidence="5">
        <dbReference type="Rhea" id="RHEA:48101"/>
    </physiologicalReaction>
</comment>
<dbReference type="Proteomes" id="UP000694846">
    <property type="component" value="Unplaced"/>
</dbReference>
<evidence type="ECO:0000256" key="5">
    <source>
        <dbReference type="ARBA" id="ARBA00049303"/>
    </source>
</evidence>
<keyword evidence="3 6" id="KW-0808">Transferase</keyword>
<dbReference type="Pfam" id="PF06325">
    <property type="entry name" value="PrmA"/>
    <property type="match status" value="1"/>
</dbReference>
<dbReference type="EMBL" id="GGMS01011576">
    <property type="protein sequence ID" value="MBY80779.1"/>
    <property type="molecule type" value="Transcribed_RNA"/>
</dbReference>
<dbReference type="EC" id="2.1.1.319" evidence="1"/>
<dbReference type="Gene3D" id="2.70.160.11">
    <property type="entry name" value="Hnrnp arginine n-methyltransferase1"/>
    <property type="match status" value="1"/>
</dbReference>
<dbReference type="InterPro" id="IPR029063">
    <property type="entry name" value="SAM-dependent_MTases_sf"/>
</dbReference>
<dbReference type="FunFam" id="3.40.50.150:FF:000003">
    <property type="entry name" value="Blast:Protein arginine N-methyltransferase 1"/>
    <property type="match status" value="1"/>
</dbReference>
<dbReference type="Pfam" id="PF22528">
    <property type="entry name" value="PRMT_C"/>
    <property type="match status" value="1"/>
</dbReference>
<keyword evidence="2 6" id="KW-0489">Methyltransferase</keyword>
<dbReference type="GO" id="GO:0032259">
    <property type="term" value="P:methylation"/>
    <property type="evidence" value="ECO:0007669"/>
    <property type="project" value="UniProtKB-KW"/>
</dbReference>
<name>A0A2S2QSN3_9HEMI</name>
<keyword evidence="9" id="KW-1185">Reference proteome</keyword>
<dbReference type="InterPro" id="IPR025799">
    <property type="entry name" value="Arg_MeTrfase"/>
</dbReference>
<evidence type="ECO:0000256" key="6">
    <source>
        <dbReference type="PROSITE-ProRule" id="PRU01015"/>
    </source>
</evidence>
<dbReference type="PANTHER" id="PTHR11006:SF122">
    <property type="entry name" value="ARGININE METHYLTRANSFERASE 8"/>
    <property type="match status" value="1"/>
</dbReference>
<evidence type="ECO:0000256" key="4">
    <source>
        <dbReference type="ARBA" id="ARBA00022691"/>
    </source>
</evidence>
<reference evidence="8" key="1">
    <citation type="submission" date="2018-04" db="EMBL/GenBank/DDBJ databases">
        <title>Transcriptome assembly of Sipha flava.</title>
        <authorList>
            <person name="Scully E.D."/>
            <person name="Geib S.M."/>
            <person name="Palmer N.A."/>
            <person name="Koch K."/>
            <person name="Bradshaw J."/>
            <person name="Heng-Moss T."/>
            <person name="Sarath G."/>
        </authorList>
    </citation>
    <scope>NUCLEOTIDE SEQUENCE</scope>
</reference>
<feature type="domain" description="Protein arginine N-methyltransferase" evidence="7">
    <location>
        <begin position="150"/>
        <end position="306"/>
    </location>
</feature>
<dbReference type="GO" id="GO:0005634">
    <property type="term" value="C:nucleus"/>
    <property type="evidence" value="ECO:0007669"/>
    <property type="project" value="TreeGrafter"/>
</dbReference>
<dbReference type="InterPro" id="IPR055135">
    <property type="entry name" value="PRMT_dom"/>
</dbReference>
<dbReference type="PROSITE" id="PS51678">
    <property type="entry name" value="SAM_MT_PRMT"/>
    <property type="match status" value="1"/>
</dbReference>
<organism evidence="8">
    <name type="scientific">Sipha flava</name>
    <name type="common">yellow sugarcane aphid</name>
    <dbReference type="NCBI Taxonomy" id="143950"/>
    <lineage>
        <taxon>Eukaryota</taxon>
        <taxon>Metazoa</taxon>
        <taxon>Ecdysozoa</taxon>
        <taxon>Arthropoda</taxon>
        <taxon>Hexapoda</taxon>
        <taxon>Insecta</taxon>
        <taxon>Pterygota</taxon>
        <taxon>Neoptera</taxon>
        <taxon>Paraneoptera</taxon>
        <taxon>Hemiptera</taxon>
        <taxon>Sternorrhyncha</taxon>
        <taxon>Aphidomorpha</taxon>
        <taxon>Aphidoidea</taxon>
        <taxon>Aphididae</taxon>
        <taxon>Sipha</taxon>
    </lineage>
</organism>
<proteinExistence type="predicted"/>
<evidence type="ECO:0000256" key="1">
    <source>
        <dbReference type="ARBA" id="ARBA00011925"/>
    </source>
</evidence>
<evidence type="ECO:0000259" key="7">
    <source>
        <dbReference type="Pfam" id="PF22528"/>
    </source>
</evidence>
<accession>A0A2S2QSN3</accession>
<dbReference type="GO" id="GO:0035241">
    <property type="term" value="F:protein-arginine omega-N monomethyltransferase activity"/>
    <property type="evidence" value="ECO:0007669"/>
    <property type="project" value="TreeGrafter"/>
</dbReference>
<dbReference type="AlphaFoldDB" id="A0A2S2QSN3"/>
<dbReference type="GO" id="GO:0035242">
    <property type="term" value="F:protein-arginine omega-N asymmetric methyltransferase activity"/>
    <property type="evidence" value="ECO:0007669"/>
    <property type="project" value="UniProtKB-EC"/>
</dbReference>
<dbReference type="Gene3D" id="3.40.50.150">
    <property type="entry name" value="Vaccinia Virus protein VP39"/>
    <property type="match status" value="1"/>
</dbReference>
<protein>
    <recommendedName>
        <fullName evidence="1">type I protein arginine methyltransferase</fullName>
        <ecNumber evidence="1">2.1.1.319</ecNumber>
    </recommendedName>
</protein>